<proteinExistence type="predicted"/>
<accession>A0ACB8FQ28</accession>
<protein>
    <submittedName>
        <fullName evidence="1">Uncharacterized protein</fullName>
    </submittedName>
</protein>
<sequence length="248" mass="25681">MFRALSVASLSHAPDLILLWLFRSGDPREEQSAVADPDRTGPCARAAPLPGIGIRSVGSILGVAGPGRKFAGNLLSGSGGPPLLGLAASGVLGPASLPAGRLRAGRLRRPAALLLGRRGVSIGARTEGGGESLRRGLELLRRRELCGPGPGLRRRGGRRRARPVGRGLASARRRLQPRTPGPSAWEPPALAPRTEQALPGRDAGRHHWRAGLSPAADAGPSPMDGQKARLEKGGVFKGGRSGEGIKGE</sequence>
<dbReference type="EMBL" id="CM037619">
    <property type="protein sequence ID" value="KAH8007444.1"/>
    <property type="molecule type" value="Genomic_DNA"/>
</dbReference>
<evidence type="ECO:0000313" key="1">
    <source>
        <dbReference type="EMBL" id="KAH8007444.1"/>
    </source>
</evidence>
<gene>
    <name evidence="1" type="ORF">K3G42_022233</name>
</gene>
<name>A0ACB8FQ28_9SAUR</name>
<dbReference type="Proteomes" id="UP000827872">
    <property type="component" value="Linkage Group LG06"/>
</dbReference>
<keyword evidence="2" id="KW-1185">Reference proteome</keyword>
<organism evidence="1 2">
    <name type="scientific">Sphaerodactylus townsendi</name>
    <dbReference type="NCBI Taxonomy" id="933632"/>
    <lineage>
        <taxon>Eukaryota</taxon>
        <taxon>Metazoa</taxon>
        <taxon>Chordata</taxon>
        <taxon>Craniata</taxon>
        <taxon>Vertebrata</taxon>
        <taxon>Euteleostomi</taxon>
        <taxon>Lepidosauria</taxon>
        <taxon>Squamata</taxon>
        <taxon>Bifurcata</taxon>
        <taxon>Gekkota</taxon>
        <taxon>Sphaerodactylidae</taxon>
        <taxon>Sphaerodactylus</taxon>
    </lineage>
</organism>
<comment type="caution">
    <text evidence="1">The sequence shown here is derived from an EMBL/GenBank/DDBJ whole genome shotgun (WGS) entry which is preliminary data.</text>
</comment>
<reference evidence="1" key="1">
    <citation type="submission" date="2021-08" db="EMBL/GenBank/DDBJ databases">
        <title>The first chromosome-level gecko genome reveals the dynamic sex chromosomes of Neotropical dwarf geckos (Sphaerodactylidae: Sphaerodactylus).</title>
        <authorList>
            <person name="Pinto B.J."/>
            <person name="Keating S.E."/>
            <person name="Gamble T."/>
        </authorList>
    </citation>
    <scope>NUCLEOTIDE SEQUENCE</scope>
    <source>
        <strain evidence="1">TG3544</strain>
    </source>
</reference>
<evidence type="ECO:0000313" key="2">
    <source>
        <dbReference type="Proteomes" id="UP000827872"/>
    </source>
</evidence>